<proteinExistence type="predicted"/>
<feature type="repeat" description="ANK" evidence="3">
    <location>
        <begin position="137"/>
        <end position="169"/>
    </location>
</feature>
<evidence type="ECO:0000313" key="4">
    <source>
        <dbReference type="EMBL" id="CAH1388922.1"/>
    </source>
</evidence>
<feature type="repeat" description="ANK" evidence="3">
    <location>
        <begin position="38"/>
        <end position="70"/>
    </location>
</feature>
<feature type="repeat" description="ANK" evidence="3">
    <location>
        <begin position="71"/>
        <end position="103"/>
    </location>
</feature>
<reference evidence="4" key="1">
    <citation type="submission" date="2022-01" db="EMBL/GenBank/DDBJ databases">
        <authorList>
            <person name="King R."/>
        </authorList>
    </citation>
    <scope>NUCLEOTIDE SEQUENCE</scope>
</reference>
<keyword evidence="5" id="KW-1185">Reference proteome</keyword>
<dbReference type="PRINTS" id="PR01415">
    <property type="entry name" value="ANKYRIN"/>
</dbReference>
<dbReference type="Pfam" id="PF12796">
    <property type="entry name" value="Ank_2"/>
    <property type="match status" value="1"/>
</dbReference>
<dbReference type="SMART" id="SM00248">
    <property type="entry name" value="ANK"/>
    <property type="match status" value="5"/>
</dbReference>
<evidence type="ECO:0000256" key="1">
    <source>
        <dbReference type="ARBA" id="ARBA00022737"/>
    </source>
</evidence>
<evidence type="ECO:0008006" key="6">
    <source>
        <dbReference type="Google" id="ProtNLM"/>
    </source>
</evidence>
<keyword evidence="2 3" id="KW-0040">ANK repeat</keyword>
<accession>A0A9P0H1K7</accession>
<dbReference type="OrthoDB" id="1577640at2759"/>
<protein>
    <recommendedName>
        <fullName evidence="6">26S proteasome non-ATPase regulatory subunit 10</fullName>
    </recommendedName>
</protein>
<dbReference type="Proteomes" id="UP001152798">
    <property type="component" value="Chromosome 1"/>
</dbReference>
<dbReference type="AlphaFoldDB" id="A0A9P0H1K7"/>
<dbReference type="Pfam" id="PF00023">
    <property type="entry name" value="Ank"/>
    <property type="match status" value="1"/>
</dbReference>
<sequence>MSAKEENKIYNEAYSGNFEYVKVKVDEDKTLISSQDSNGRTLLHWAALSGKVELVQYLLDGGSPVNAVDDIGMTPLILAASAGKVQACHLLISKGANVNAKNDEGHSALQYSASKGWNDIVKMLLINHADINIADKRGARPLHRAASQGNTAVLKILLDFGNQLNIDAVDAYGNTALHTGRSVSVPVKVWPYRYSVTAQASFSVPLPVTDGLYRHSVTGTVRTEQWGCATVPQLLHLSCEEDRQEESKLLISHGAKLDIKNKEGQTAFDLAPSALRTKLLQLV</sequence>
<evidence type="ECO:0000313" key="5">
    <source>
        <dbReference type="Proteomes" id="UP001152798"/>
    </source>
</evidence>
<dbReference type="InterPro" id="IPR036770">
    <property type="entry name" value="Ankyrin_rpt-contain_sf"/>
</dbReference>
<dbReference type="SUPFAM" id="SSF48403">
    <property type="entry name" value="Ankyrin repeat"/>
    <property type="match status" value="1"/>
</dbReference>
<dbReference type="EMBL" id="OV725077">
    <property type="protein sequence ID" value="CAH1388922.1"/>
    <property type="molecule type" value="Genomic_DNA"/>
</dbReference>
<dbReference type="PROSITE" id="PS50088">
    <property type="entry name" value="ANK_REPEAT"/>
    <property type="match status" value="4"/>
</dbReference>
<evidence type="ECO:0000256" key="2">
    <source>
        <dbReference type="ARBA" id="ARBA00023043"/>
    </source>
</evidence>
<feature type="repeat" description="ANK" evidence="3">
    <location>
        <begin position="104"/>
        <end position="136"/>
    </location>
</feature>
<name>A0A9P0H1K7_NEZVI</name>
<dbReference type="Gene3D" id="1.25.40.20">
    <property type="entry name" value="Ankyrin repeat-containing domain"/>
    <property type="match status" value="2"/>
</dbReference>
<evidence type="ECO:0000256" key="3">
    <source>
        <dbReference type="PROSITE-ProRule" id="PRU00023"/>
    </source>
</evidence>
<organism evidence="4 5">
    <name type="scientific">Nezara viridula</name>
    <name type="common">Southern green stink bug</name>
    <name type="synonym">Cimex viridulus</name>
    <dbReference type="NCBI Taxonomy" id="85310"/>
    <lineage>
        <taxon>Eukaryota</taxon>
        <taxon>Metazoa</taxon>
        <taxon>Ecdysozoa</taxon>
        <taxon>Arthropoda</taxon>
        <taxon>Hexapoda</taxon>
        <taxon>Insecta</taxon>
        <taxon>Pterygota</taxon>
        <taxon>Neoptera</taxon>
        <taxon>Paraneoptera</taxon>
        <taxon>Hemiptera</taxon>
        <taxon>Heteroptera</taxon>
        <taxon>Panheteroptera</taxon>
        <taxon>Pentatomomorpha</taxon>
        <taxon>Pentatomoidea</taxon>
        <taxon>Pentatomidae</taxon>
        <taxon>Pentatominae</taxon>
        <taxon>Nezara</taxon>
    </lineage>
</organism>
<dbReference type="PANTHER" id="PTHR24134:SF9">
    <property type="entry name" value="ANKYRIN REPEAT AND SOCS BOX PROTEIN 8"/>
    <property type="match status" value="1"/>
</dbReference>
<keyword evidence="1" id="KW-0677">Repeat</keyword>
<dbReference type="PROSITE" id="PS50297">
    <property type="entry name" value="ANK_REP_REGION"/>
    <property type="match status" value="4"/>
</dbReference>
<dbReference type="InterPro" id="IPR002110">
    <property type="entry name" value="Ankyrin_rpt"/>
</dbReference>
<gene>
    <name evidence="4" type="ORF">NEZAVI_LOCUS425</name>
</gene>
<dbReference type="PANTHER" id="PTHR24134">
    <property type="entry name" value="ANKYRIN REPEAT-CONTAINING PROTEIN DDB_G0279043"/>
    <property type="match status" value="1"/>
</dbReference>